<keyword evidence="3" id="KW-1015">Disulfide bond</keyword>
<dbReference type="InterPro" id="IPR000866">
    <property type="entry name" value="AhpC/TSA"/>
</dbReference>
<evidence type="ECO:0000256" key="1">
    <source>
        <dbReference type="ARBA" id="ARBA00004196"/>
    </source>
</evidence>
<dbReference type="RefSeq" id="WP_146779815.1">
    <property type="nucleotide sequence ID" value="NZ_CP042434.1"/>
</dbReference>
<dbReference type="CDD" id="cd02966">
    <property type="entry name" value="TlpA_like_family"/>
    <property type="match status" value="1"/>
</dbReference>
<dbReference type="KEGG" id="agi:FSB73_01345"/>
<feature type="domain" description="Thioredoxin" evidence="5">
    <location>
        <begin position="52"/>
        <end position="190"/>
    </location>
</feature>
<keyword evidence="4" id="KW-0676">Redox-active center</keyword>
<evidence type="ECO:0000313" key="6">
    <source>
        <dbReference type="EMBL" id="QEC70552.1"/>
    </source>
</evidence>
<evidence type="ECO:0000259" key="5">
    <source>
        <dbReference type="PROSITE" id="PS51352"/>
    </source>
</evidence>
<dbReference type="AlphaFoldDB" id="A0A5B8VHY4"/>
<dbReference type="GO" id="GO:0017004">
    <property type="term" value="P:cytochrome complex assembly"/>
    <property type="evidence" value="ECO:0007669"/>
    <property type="project" value="UniProtKB-KW"/>
</dbReference>
<keyword evidence="2" id="KW-0201">Cytochrome c-type biogenesis</keyword>
<proteinExistence type="predicted"/>
<dbReference type="InterPro" id="IPR013766">
    <property type="entry name" value="Thioredoxin_domain"/>
</dbReference>
<gene>
    <name evidence="6" type="ORF">FSB73_01345</name>
</gene>
<reference evidence="6 7" key="1">
    <citation type="journal article" date="2017" name="Int. J. Syst. Evol. Microbiol.">
        <title>Arachidicoccus ginsenosidivorans sp. nov., with ginsenoside-converting activity isolated from ginseng cultivating soil.</title>
        <authorList>
            <person name="Siddiqi M.Z."/>
            <person name="Aslam Z."/>
            <person name="Im W.T."/>
        </authorList>
    </citation>
    <scope>NUCLEOTIDE SEQUENCE [LARGE SCALE GENOMIC DNA]</scope>
    <source>
        <strain evidence="6 7">Gsoil 809</strain>
    </source>
</reference>
<dbReference type="Proteomes" id="UP000321291">
    <property type="component" value="Chromosome"/>
</dbReference>
<dbReference type="InterPro" id="IPR050553">
    <property type="entry name" value="Thioredoxin_ResA/DsbE_sf"/>
</dbReference>
<dbReference type="GO" id="GO:0016491">
    <property type="term" value="F:oxidoreductase activity"/>
    <property type="evidence" value="ECO:0007669"/>
    <property type="project" value="InterPro"/>
</dbReference>
<dbReference type="PANTHER" id="PTHR42852:SF6">
    <property type="entry name" value="THIOL:DISULFIDE INTERCHANGE PROTEIN DSBE"/>
    <property type="match status" value="1"/>
</dbReference>
<dbReference type="Gene3D" id="3.40.30.10">
    <property type="entry name" value="Glutaredoxin"/>
    <property type="match status" value="1"/>
</dbReference>
<dbReference type="PANTHER" id="PTHR42852">
    <property type="entry name" value="THIOL:DISULFIDE INTERCHANGE PROTEIN DSBE"/>
    <property type="match status" value="1"/>
</dbReference>
<dbReference type="InterPro" id="IPR036249">
    <property type="entry name" value="Thioredoxin-like_sf"/>
</dbReference>
<evidence type="ECO:0000256" key="4">
    <source>
        <dbReference type="ARBA" id="ARBA00023284"/>
    </source>
</evidence>
<name>A0A5B8VHY4_9BACT</name>
<dbReference type="EMBL" id="CP042434">
    <property type="protein sequence ID" value="QEC70552.1"/>
    <property type="molecule type" value="Genomic_DNA"/>
</dbReference>
<comment type="subcellular location">
    <subcellularLocation>
        <location evidence="1">Cell envelope</location>
    </subcellularLocation>
</comment>
<evidence type="ECO:0000313" key="7">
    <source>
        <dbReference type="Proteomes" id="UP000321291"/>
    </source>
</evidence>
<dbReference type="PROSITE" id="PS51352">
    <property type="entry name" value="THIOREDOXIN_2"/>
    <property type="match status" value="1"/>
</dbReference>
<dbReference type="Pfam" id="PF00578">
    <property type="entry name" value="AhpC-TSA"/>
    <property type="match status" value="1"/>
</dbReference>
<dbReference type="GO" id="GO:0030313">
    <property type="term" value="C:cell envelope"/>
    <property type="evidence" value="ECO:0007669"/>
    <property type="project" value="UniProtKB-SubCell"/>
</dbReference>
<protein>
    <submittedName>
        <fullName evidence="6">TlpA family protein disulfide reductase</fullName>
    </submittedName>
</protein>
<dbReference type="OrthoDB" id="9815205at2"/>
<evidence type="ECO:0000256" key="3">
    <source>
        <dbReference type="ARBA" id="ARBA00023157"/>
    </source>
</evidence>
<accession>A0A5B8VHY4</accession>
<dbReference type="SUPFAM" id="SSF52833">
    <property type="entry name" value="Thioredoxin-like"/>
    <property type="match status" value="1"/>
</dbReference>
<organism evidence="6 7">
    <name type="scientific">Arachidicoccus ginsenosidivorans</name>
    <dbReference type="NCBI Taxonomy" id="496057"/>
    <lineage>
        <taxon>Bacteria</taxon>
        <taxon>Pseudomonadati</taxon>
        <taxon>Bacteroidota</taxon>
        <taxon>Chitinophagia</taxon>
        <taxon>Chitinophagales</taxon>
        <taxon>Chitinophagaceae</taxon>
        <taxon>Arachidicoccus</taxon>
    </lineage>
</organism>
<dbReference type="GO" id="GO:0016209">
    <property type="term" value="F:antioxidant activity"/>
    <property type="evidence" value="ECO:0007669"/>
    <property type="project" value="InterPro"/>
</dbReference>
<sequence>MVDFSLTFLAKDTAYLRSLLVSLKSIFPKKFINSFEGIQLINRLKSYVISPPKEGQTAPLFVAKDVEDNDVDLNKLNGKYILLDFWATWCGPCMAAVPLVKKLRANFSSDSLVIIGINKDNDFNKFKKEIEQSKMNWRQIFDNKNIISSLYGVTAIPVTLLINKHGVIIYRSLGLSINNEKQIESFLKNN</sequence>
<keyword evidence="7" id="KW-1185">Reference proteome</keyword>
<evidence type="ECO:0000256" key="2">
    <source>
        <dbReference type="ARBA" id="ARBA00022748"/>
    </source>
</evidence>